<evidence type="ECO:0000313" key="6">
    <source>
        <dbReference type="Proteomes" id="UP000050795"/>
    </source>
</evidence>
<feature type="transmembrane region" description="Helical" evidence="5">
    <location>
        <begin position="319"/>
        <end position="348"/>
    </location>
</feature>
<feature type="transmembrane region" description="Helical" evidence="5">
    <location>
        <begin position="518"/>
        <end position="539"/>
    </location>
</feature>
<organism evidence="6 7">
    <name type="scientific">Trichobilharzia regenti</name>
    <name type="common">Nasal bird schistosome</name>
    <dbReference type="NCBI Taxonomy" id="157069"/>
    <lineage>
        <taxon>Eukaryota</taxon>
        <taxon>Metazoa</taxon>
        <taxon>Spiralia</taxon>
        <taxon>Lophotrochozoa</taxon>
        <taxon>Platyhelminthes</taxon>
        <taxon>Trematoda</taxon>
        <taxon>Digenea</taxon>
        <taxon>Strigeidida</taxon>
        <taxon>Schistosomatoidea</taxon>
        <taxon>Schistosomatidae</taxon>
        <taxon>Trichobilharzia</taxon>
    </lineage>
</organism>
<feature type="transmembrane region" description="Helical" evidence="5">
    <location>
        <begin position="546"/>
        <end position="573"/>
    </location>
</feature>
<feature type="transmembrane region" description="Helical" evidence="5">
    <location>
        <begin position="419"/>
        <end position="445"/>
    </location>
</feature>
<feature type="transmembrane region" description="Helical" evidence="5">
    <location>
        <begin position="229"/>
        <end position="248"/>
    </location>
</feature>
<dbReference type="WBParaSite" id="TREG1_23350.1">
    <property type="protein sequence ID" value="TREG1_23350.1"/>
    <property type="gene ID" value="TREG1_23350"/>
</dbReference>
<comment type="subcellular location">
    <subcellularLocation>
        <location evidence="1">Membrane</location>
        <topology evidence="1">Multi-pass membrane protein</topology>
    </subcellularLocation>
</comment>
<dbReference type="AlphaFoldDB" id="A0AA85JD49"/>
<evidence type="ECO:0000256" key="5">
    <source>
        <dbReference type="SAM" id="Phobius"/>
    </source>
</evidence>
<evidence type="ECO:0000256" key="1">
    <source>
        <dbReference type="ARBA" id="ARBA00004141"/>
    </source>
</evidence>
<proteinExistence type="predicted"/>
<protein>
    <recommendedName>
        <fullName evidence="8">MFS domain-containing protein</fullName>
    </recommendedName>
</protein>
<feature type="transmembrane region" description="Helical" evidence="5">
    <location>
        <begin position="20"/>
        <end position="39"/>
    </location>
</feature>
<keyword evidence="3 5" id="KW-1133">Transmembrane helix</keyword>
<dbReference type="PANTHER" id="PTHR23507:SF1">
    <property type="entry name" value="FI18259P1-RELATED"/>
    <property type="match status" value="1"/>
</dbReference>
<feature type="transmembrane region" description="Helical" evidence="5">
    <location>
        <begin position="360"/>
        <end position="383"/>
    </location>
</feature>
<feature type="transmembrane region" description="Helical" evidence="5">
    <location>
        <begin position="748"/>
        <end position="781"/>
    </location>
</feature>
<dbReference type="Pfam" id="PF07690">
    <property type="entry name" value="MFS_1"/>
    <property type="match status" value="1"/>
</dbReference>
<feature type="transmembrane region" description="Helical" evidence="5">
    <location>
        <begin position="115"/>
        <end position="135"/>
    </location>
</feature>
<dbReference type="PANTHER" id="PTHR23507">
    <property type="entry name" value="ZGC:174356"/>
    <property type="match status" value="1"/>
</dbReference>
<feature type="transmembrane region" description="Helical" evidence="5">
    <location>
        <begin position="644"/>
        <end position="666"/>
    </location>
</feature>
<name>A0AA85JD49_TRIRE</name>
<dbReference type="InterPro" id="IPR011701">
    <property type="entry name" value="MFS"/>
</dbReference>
<evidence type="ECO:0000256" key="2">
    <source>
        <dbReference type="ARBA" id="ARBA00022692"/>
    </source>
</evidence>
<dbReference type="Proteomes" id="UP000050795">
    <property type="component" value="Unassembled WGS sequence"/>
</dbReference>
<reference evidence="7" key="2">
    <citation type="submission" date="2023-11" db="UniProtKB">
        <authorList>
            <consortium name="WormBaseParasite"/>
        </authorList>
    </citation>
    <scope>IDENTIFICATION</scope>
</reference>
<dbReference type="GO" id="GO:0016020">
    <property type="term" value="C:membrane"/>
    <property type="evidence" value="ECO:0007669"/>
    <property type="project" value="UniProtKB-SubCell"/>
</dbReference>
<feature type="transmembrane region" description="Helical" evidence="5">
    <location>
        <begin position="196"/>
        <end position="223"/>
    </location>
</feature>
<evidence type="ECO:0008006" key="8">
    <source>
        <dbReference type="Google" id="ProtNLM"/>
    </source>
</evidence>
<feature type="transmembrane region" description="Helical" evidence="5">
    <location>
        <begin position="141"/>
        <end position="162"/>
    </location>
</feature>
<feature type="transmembrane region" description="Helical" evidence="5">
    <location>
        <begin position="819"/>
        <end position="847"/>
    </location>
</feature>
<keyword evidence="4 5" id="KW-0472">Membrane</keyword>
<evidence type="ECO:0000313" key="7">
    <source>
        <dbReference type="WBParaSite" id="TREG1_23350.1"/>
    </source>
</evidence>
<feature type="transmembrane region" description="Helical" evidence="5">
    <location>
        <begin position="585"/>
        <end position="608"/>
    </location>
</feature>
<evidence type="ECO:0000256" key="3">
    <source>
        <dbReference type="ARBA" id="ARBA00022989"/>
    </source>
</evidence>
<dbReference type="Gene3D" id="1.20.1250.20">
    <property type="entry name" value="MFS general substrate transporter like domains"/>
    <property type="match status" value="1"/>
</dbReference>
<feature type="transmembrane region" description="Helical" evidence="5">
    <location>
        <begin position="451"/>
        <end position="471"/>
    </location>
</feature>
<dbReference type="GO" id="GO:0022857">
    <property type="term" value="F:transmembrane transporter activity"/>
    <property type="evidence" value="ECO:0007669"/>
    <property type="project" value="InterPro"/>
</dbReference>
<keyword evidence="6" id="KW-1185">Reference proteome</keyword>
<evidence type="ECO:0000256" key="4">
    <source>
        <dbReference type="ARBA" id="ARBA00023136"/>
    </source>
</evidence>
<feature type="transmembrane region" description="Helical" evidence="5">
    <location>
        <begin position="492"/>
        <end position="512"/>
    </location>
</feature>
<reference evidence="6" key="1">
    <citation type="submission" date="2022-06" db="EMBL/GenBank/DDBJ databases">
        <authorList>
            <person name="Berger JAMES D."/>
            <person name="Berger JAMES D."/>
        </authorList>
    </citation>
    <scope>NUCLEOTIDE SEQUENCE [LARGE SCALE GENOMIC DNA]</scope>
</reference>
<sequence length="911" mass="100459">MSQSQFGGGCIASKCKIVALLFFMTVTLYLSVELCLFISDQYVFYSAVTEQGLPYLTRQERHKYRNFSSEDQIKLKIAQRKAATLEATSNSVRITVGLITMLIVGYISDRFGRRLALAILLLGEILHIATTSLIVLMKLNVWLIIASGFFEACFGGGLLSLYSQVAAVMVDVTRLSHSKDHESSEAAVLEKINQEVWVWFTVFESIALLCASLGSPVGGTLIYRYGFKTAVITCICLLIPSLLLIFILPETNRVHNECIKVNKQDKKTHTDNRNVNNDELNDVDANSDYSDSRTIEMEGNWKQKFTGKLKMSLYAMKSLSGILIIVVIVVILCSITSLVDLQYIVIYLMGSPFLWNPQEVGIYIGVSDLVSSIVGIVYTIIVIKFRLRKKSKQKGGEIPSQSETTNNASKISFKRHMKLLVYSLAGSLAMMAANKVMMAVAYGFPTRMANIIVYIAAIPRLMKSFVAPIARSMFSLCAPPGNQGMVQSFGGFVARIGVLISLTALPALYAATVTVFPQTVFIVVSAMTVVAIIFDLLILKLRALDPVLVIIMSVALFGSISALADLQYVAVYLMGPPFLWSPERVGLYSGITDVTAAVISVVFTIVIIKLDEKKKARAKATEADNVTNENVPEPQRTEKHYTRLMNLLVAVLAISLLMLIINRTAVGLAHRFQLPTADIIIYVAAVPRLMKSFCTPLARTMFSICTPPSKQGVMQSVGAFVSRIGLLISLTVLPAIYAATVLTFPAAVFIVVVVLITITLILDLGVVDVVGSFLSVILAYFLMKFEGKRKSVIEVKAYETEDVERLENITNQSNSHHKLVALVIALSITLILLICNRFLVGIAYMFSVQTANLLVYIAILPRLMKSFIVPVLRTMFILCTASSKHGECGKYLYLVNHFKITKTCNFVKSTQ</sequence>
<keyword evidence="2 5" id="KW-0812">Transmembrane</keyword>
<feature type="transmembrane region" description="Helical" evidence="5">
    <location>
        <begin position="91"/>
        <end position="108"/>
    </location>
</feature>
<dbReference type="SUPFAM" id="SSF103473">
    <property type="entry name" value="MFS general substrate transporter"/>
    <property type="match status" value="1"/>
</dbReference>
<accession>A0AA85JD49</accession>
<dbReference type="InterPro" id="IPR036259">
    <property type="entry name" value="MFS_trans_sf"/>
</dbReference>